<dbReference type="CDD" id="cd13402">
    <property type="entry name" value="LT_TF-like"/>
    <property type="match status" value="1"/>
</dbReference>
<dbReference type="Pfam" id="PF20155">
    <property type="entry name" value="TMP_3"/>
    <property type="match status" value="1"/>
</dbReference>
<dbReference type="EMBL" id="JAQOND010000019">
    <property type="protein sequence ID" value="MDC2827655.1"/>
    <property type="molecule type" value="Genomic_DNA"/>
</dbReference>
<feature type="compositionally biased region" description="Low complexity" evidence="1">
    <location>
        <begin position="914"/>
        <end position="929"/>
    </location>
</feature>
<dbReference type="InterPro" id="IPR023346">
    <property type="entry name" value="Lysozyme-like_dom_sf"/>
</dbReference>
<evidence type="ECO:0000256" key="1">
    <source>
        <dbReference type="SAM" id="MobiDB-lite"/>
    </source>
</evidence>
<dbReference type="RefSeq" id="WP_272207848.1">
    <property type="nucleotide sequence ID" value="NZ_JAQONC010000019.1"/>
</dbReference>
<feature type="compositionally biased region" description="Basic and acidic residues" evidence="1">
    <location>
        <begin position="899"/>
        <end position="912"/>
    </location>
</feature>
<dbReference type="SUPFAM" id="SSF53955">
    <property type="entry name" value="Lysozyme-like"/>
    <property type="match status" value="1"/>
</dbReference>
<protein>
    <submittedName>
        <fullName evidence="3">Tape measure protein</fullName>
    </submittedName>
</protein>
<sequence>MADGRIDIDVIVNDQATESAKKIDEMLKGLGDDAGDQASKSIKDNMDQAVKATDEAHDSMQQTMDKPIKPKVDDDEANDKLKRFSGNVKDIPKSTKTVLKSEAEKQGIDNFNVLLKALPKEQLTKLVAKAEKGEAIDYEALIKKLPASVVTKLDLNDNASPKLRQVQAQAQQTGEQFTSLKEIIKGTFVGSLLSNGVGMITGYLKDMTGEALEASDAMDKFKSTMQLGGYGSEEIKRSAKEVKDYANETVYDLGDISSTTAKLASNGIKNYMGLTEAAGNLNAQAGGTAETFKSVAMVMTQTAGAGKLTTENWNQLEDAIPGASGVLQKAMKDNAAYTGNFRDAMAAGQITSDEFFKAVEKLGTTKGAEKAAKSTETFEGAIGNLHAQVIQGLDDTIDKMGKKRITNMINATTDAVTVLTTGVLKMFDMIVEHKQIAITLGAILTSVFATRKVLDFISVLGSAKRAMVEFGIASKAAEGFSLPQGAGTLTGAAGLGMRAVSAVGIAAPVGFAAYGAGDAIVNGRDTGSKVGGAAGSITGATTGALIGRLAGGALGSVGGPIGIAIGQSIGQVLGGAGGTKIGKEIGESVGHNIEEHFKGHPIEVHTKLKVDKETNDFAKITTPTANKITQTVLRMDVDSQSIAKAKAKTDAYYNELNQKVDNYYKNKEAKAQADLQKLVKNGAMSQADADKRIANLQKSDQKAASARKASYAQMQKDTNAYYDQVQKIESNGTNKLYQLAQKYGANSKQVEKEREKELRKARQDYIAQEYKDQVAANSKISKYVQQGADTQKKIYEKLIKDKGKLDTQDLKATQKSADQKYRAAVEPAKKTRDEVVKNANSQYKETVKAAEKEYKEHHTISKKKYEEIVENAKKQRDGDVDAADDEYRKTTKKARDQHKKVTDEINKQKEEVVNAANAQAAGHASAAANEESQTNTHYAEGSKKTASIWNKLGEGINKVLKVFEASQTVPMIPAAYATGTGALPTSQLALVGEEGFELAHTPHGYELLGAGGPELRFLDAGTSILTHEQSKAAIAMNGGKIPGYAKGTGAKIEDFIDSAGDKLGDAFDLVGKSASEIWETIKKSTGIDKMLNALEHPYFTYDRGNGSIHLAANAVGDFIKKMADKFMEKIGGAGVSDSLVKAAASMMHTEVSGGDVSHILNVIKHESGGRANAINLWDSNAQKGTPSKGILQFIDSTFMKYAMPGHTNIWNPLDQLLAMFNDTSWRSDLTLGGWGPVGGRRFANGGWAFEPAIFGEVPGQPEVAINPRRDTADGLIAEAIQARAKVNPNGIAGKLSQLINNTKSAANSMMPVFATNNGGHASQSANANGRVDMSGDVTISVQLDSNTIARTTYPKIKAIKAQEIIVRGNGGAIPVGNAMPVGGGF</sequence>
<accession>A0AAJ1HS77</accession>
<evidence type="ECO:0000313" key="3">
    <source>
        <dbReference type="EMBL" id="MDC2827655.1"/>
    </source>
</evidence>
<evidence type="ECO:0000313" key="4">
    <source>
        <dbReference type="Proteomes" id="UP001218021"/>
    </source>
</evidence>
<proteinExistence type="predicted"/>
<name>A0AAJ1HS77_LIMMU</name>
<feature type="compositionally biased region" description="Basic and acidic residues" evidence="1">
    <location>
        <begin position="48"/>
        <end position="58"/>
    </location>
</feature>
<feature type="region of interest" description="Disordered" evidence="1">
    <location>
        <begin position="48"/>
        <end position="74"/>
    </location>
</feature>
<feature type="domain" description="Tape measure protein N-terminal" evidence="2">
    <location>
        <begin position="210"/>
        <end position="395"/>
    </location>
</feature>
<comment type="caution">
    <text evidence="3">The sequence shown here is derived from an EMBL/GenBank/DDBJ whole genome shotgun (WGS) entry which is preliminary data.</text>
</comment>
<reference evidence="3" key="1">
    <citation type="submission" date="2023-01" db="EMBL/GenBank/DDBJ databases">
        <title>Genome analysis of 13 Lactobacillus isolated from gut of wild boar.</title>
        <authorList>
            <person name="Papp P."/>
            <person name="Libisch B."/>
            <person name="Nagy T."/>
            <person name="Olasz F."/>
        </authorList>
    </citation>
    <scope>NUCLEOTIDE SEQUENCE</scope>
    <source>
        <strain evidence="3">F108</strain>
    </source>
</reference>
<feature type="compositionally biased region" description="Basic and acidic residues" evidence="1">
    <location>
        <begin position="873"/>
        <end position="889"/>
    </location>
</feature>
<dbReference type="InterPro" id="IPR013491">
    <property type="entry name" value="Tape_meas_N"/>
</dbReference>
<dbReference type="NCBIfam" id="TIGR02675">
    <property type="entry name" value="tape_meas_nterm"/>
    <property type="match status" value="1"/>
</dbReference>
<gene>
    <name evidence="3" type="ORF">PO158_05050</name>
</gene>
<evidence type="ECO:0000259" key="2">
    <source>
        <dbReference type="Pfam" id="PF20155"/>
    </source>
</evidence>
<dbReference type="Proteomes" id="UP001218021">
    <property type="component" value="Unassembled WGS sequence"/>
</dbReference>
<feature type="region of interest" description="Disordered" evidence="1">
    <location>
        <begin position="873"/>
        <end position="942"/>
    </location>
</feature>
<organism evidence="3 4">
    <name type="scientific">Limosilactobacillus mucosae</name>
    <name type="common">Lactobacillus mucosae</name>
    <dbReference type="NCBI Taxonomy" id="97478"/>
    <lineage>
        <taxon>Bacteria</taxon>
        <taxon>Bacillati</taxon>
        <taxon>Bacillota</taxon>
        <taxon>Bacilli</taxon>
        <taxon>Lactobacillales</taxon>
        <taxon>Lactobacillaceae</taxon>
        <taxon>Limosilactobacillus</taxon>
    </lineage>
</organism>